<dbReference type="Proteomes" id="UP000053989">
    <property type="component" value="Unassembled WGS sequence"/>
</dbReference>
<protein>
    <submittedName>
        <fullName evidence="1">Uncharacterized protein</fullName>
    </submittedName>
</protein>
<name>A0A0C3DBP6_9AGAM</name>
<reference evidence="2" key="2">
    <citation type="submission" date="2015-01" db="EMBL/GenBank/DDBJ databases">
        <title>Evolutionary Origins and Diversification of the Mycorrhizal Mutualists.</title>
        <authorList>
            <consortium name="DOE Joint Genome Institute"/>
            <consortium name="Mycorrhizal Genomics Consortium"/>
            <person name="Kohler A."/>
            <person name="Kuo A."/>
            <person name="Nagy L.G."/>
            <person name="Floudas D."/>
            <person name="Copeland A."/>
            <person name="Barry K.W."/>
            <person name="Cichocki N."/>
            <person name="Veneault-Fourrey C."/>
            <person name="LaButti K."/>
            <person name="Lindquist E.A."/>
            <person name="Lipzen A."/>
            <person name="Lundell T."/>
            <person name="Morin E."/>
            <person name="Murat C."/>
            <person name="Riley R."/>
            <person name="Ohm R."/>
            <person name="Sun H."/>
            <person name="Tunlid A."/>
            <person name="Henrissat B."/>
            <person name="Grigoriev I.V."/>
            <person name="Hibbett D.S."/>
            <person name="Martin F."/>
        </authorList>
    </citation>
    <scope>NUCLEOTIDE SEQUENCE [LARGE SCALE GENOMIC DNA]</scope>
    <source>
        <strain evidence="2">Foug A</strain>
    </source>
</reference>
<dbReference type="HOGENOM" id="CLU_1062302_0_0_1"/>
<organism evidence="1 2">
    <name type="scientific">Scleroderma citrinum Foug A</name>
    <dbReference type="NCBI Taxonomy" id="1036808"/>
    <lineage>
        <taxon>Eukaryota</taxon>
        <taxon>Fungi</taxon>
        <taxon>Dikarya</taxon>
        <taxon>Basidiomycota</taxon>
        <taxon>Agaricomycotina</taxon>
        <taxon>Agaricomycetes</taxon>
        <taxon>Agaricomycetidae</taxon>
        <taxon>Boletales</taxon>
        <taxon>Sclerodermatineae</taxon>
        <taxon>Sclerodermataceae</taxon>
        <taxon>Scleroderma</taxon>
    </lineage>
</organism>
<sequence length="262" mass="29740">MSSTTSLTERLQSLEISNSDSHAERWQDAPHLQRKVNKMLVRPPRVQGHLQLFGFMVSNDDLLKLAHIAFKHTWPSRKPHKPEIMIFNVATYVRNSLNVPQCFTACAKIPSGMDVPPECLFTPDRIQIIALWADSQPDDDCPWPGHISRLRRKIGRAPRWWVDMDPEHFWRGCTPLWWSLSPRTTDFIQSLDLAPSDPDSQIICSILDGPITRGACIAGGMRELEEAVPDSDYSSDFVEMVTQNITRPPPGQIQNLHDDGLP</sequence>
<accession>A0A0C3DBP6</accession>
<evidence type="ECO:0000313" key="1">
    <source>
        <dbReference type="EMBL" id="KIM53526.1"/>
    </source>
</evidence>
<dbReference type="EMBL" id="KN822179">
    <property type="protein sequence ID" value="KIM53526.1"/>
    <property type="molecule type" value="Genomic_DNA"/>
</dbReference>
<proteinExistence type="predicted"/>
<evidence type="ECO:0000313" key="2">
    <source>
        <dbReference type="Proteomes" id="UP000053989"/>
    </source>
</evidence>
<dbReference type="InParanoid" id="A0A0C3DBP6"/>
<reference evidence="1 2" key="1">
    <citation type="submission" date="2014-04" db="EMBL/GenBank/DDBJ databases">
        <authorList>
            <consortium name="DOE Joint Genome Institute"/>
            <person name="Kuo A."/>
            <person name="Kohler A."/>
            <person name="Nagy L.G."/>
            <person name="Floudas D."/>
            <person name="Copeland A."/>
            <person name="Barry K.W."/>
            <person name="Cichocki N."/>
            <person name="Veneault-Fourrey C."/>
            <person name="LaButti K."/>
            <person name="Lindquist E.A."/>
            <person name="Lipzen A."/>
            <person name="Lundell T."/>
            <person name="Morin E."/>
            <person name="Murat C."/>
            <person name="Sun H."/>
            <person name="Tunlid A."/>
            <person name="Henrissat B."/>
            <person name="Grigoriev I.V."/>
            <person name="Hibbett D.S."/>
            <person name="Martin F."/>
            <person name="Nordberg H.P."/>
            <person name="Cantor M.N."/>
            <person name="Hua S.X."/>
        </authorList>
    </citation>
    <scope>NUCLEOTIDE SEQUENCE [LARGE SCALE GENOMIC DNA]</scope>
    <source>
        <strain evidence="1 2">Foug A</strain>
    </source>
</reference>
<gene>
    <name evidence="1" type="ORF">SCLCIDRAFT_11567</name>
</gene>
<dbReference type="OrthoDB" id="2606559at2759"/>
<keyword evidence="2" id="KW-1185">Reference proteome</keyword>
<dbReference type="AlphaFoldDB" id="A0A0C3DBP6"/>